<feature type="compositionally biased region" description="Polar residues" evidence="1">
    <location>
        <begin position="417"/>
        <end position="427"/>
    </location>
</feature>
<dbReference type="AlphaFoldDB" id="A0A319DVP4"/>
<feature type="compositionally biased region" description="Basic and acidic residues" evidence="1">
    <location>
        <begin position="437"/>
        <end position="460"/>
    </location>
</feature>
<feature type="compositionally biased region" description="Low complexity" evidence="1">
    <location>
        <begin position="399"/>
        <end position="409"/>
    </location>
</feature>
<feature type="region of interest" description="Disordered" evidence="1">
    <location>
        <begin position="382"/>
        <end position="485"/>
    </location>
</feature>
<protein>
    <recommendedName>
        <fullName evidence="2">C2H2-type domain-containing protein</fullName>
    </recommendedName>
</protein>
<keyword evidence="4" id="KW-1185">Reference proteome</keyword>
<evidence type="ECO:0000313" key="4">
    <source>
        <dbReference type="Proteomes" id="UP000248423"/>
    </source>
</evidence>
<feature type="domain" description="C2H2-type" evidence="2">
    <location>
        <begin position="225"/>
        <end position="249"/>
    </location>
</feature>
<evidence type="ECO:0000256" key="1">
    <source>
        <dbReference type="SAM" id="MobiDB-lite"/>
    </source>
</evidence>
<dbReference type="SMART" id="SM00355">
    <property type="entry name" value="ZnF_C2H2"/>
    <property type="match status" value="2"/>
</dbReference>
<sequence>MEDGPSNNGTFLSFQGDFQAYRSRPHQGPYLMPVGFHDTTSSQYTGSSVPSPVSTSRSISPFEASLQGMGFLANDNWNGLAGISGGFINDVQPPSLRVSSDPLPLLVPPVLHTQGDIHVNNLNAALAQVTSALEASASQQGTARLYEMQDLLRVNYNRHIAMIKDQIDTAEHSPHSPDSLDSHGNMPNRVRYVCYLCPPDERKTYQARGTFRRHVSYRHCPQVIYRCLGNDCPWVSARRDKVHCHMRTHHNYPLRVTREQLYLVETKTPPPRVCGLCLKGVSCWDEYFKCVCEHCRVGNSSTSTSATQSRRGSDDRGSGGDGGGHGYDGHQFPGNGAGANGLQPGFPYGTGNNGGSSTNAGQNYGFYGNGFSNYMDATDQVDNGSISCESNGGTEAASDPDSTSSSLSDISHKMASNEPSSLTSQHLSLMRRTHPASLERCDSVQHGDEPARRLSDDVRRYIPRSNSPFDTASKQGPRPVANDSFGRRCQGCGHTLDDCNKCHIMKGAILKCHLCADMACKTHDSQEAGQSSNCKQTIDGNELSISENSVSDDTRSLSSTDQPGDSSDRYKNIAYAILGKQVHPSTLETSKSESHETDISKAHMQKAQCPDSLGSLCPGSHATSASLMGYDAVTRSVTAKLNTSASQGLAFLLGEKTQQKAHETAHDHDHDDLSGTRKLAQTYSLPSLMKLQHESYSVLSFCVLTIVEDFLNHMHICWLLYEAAISHSTSLPCLGSGQKGVLTEATEPAIDRRYLCHPPGKLQHSSPARRVSRKRHAQLRAKLHVIVELIMLRATIMRKKPRTSPLTDTPEPEYPKSHDVSAELQGTDPDSQGPRYLQVMFTRGTEVVGNVLSNLITGVIYATEEELEIIKPVSVYMSMLFTERSMWSVGERLIE</sequence>
<feature type="compositionally biased region" description="Low complexity" evidence="1">
    <location>
        <begin position="300"/>
        <end position="310"/>
    </location>
</feature>
<feature type="region of interest" description="Disordered" evidence="1">
    <location>
        <begin position="299"/>
        <end position="354"/>
    </location>
</feature>
<accession>A0A319DVP4</accession>
<evidence type="ECO:0000259" key="2">
    <source>
        <dbReference type="SMART" id="SM00355"/>
    </source>
</evidence>
<dbReference type="Proteomes" id="UP000248423">
    <property type="component" value="Unassembled WGS sequence"/>
</dbReference>
<reference evidence="3 4" key="1">
    <citation type="submission" date="2018-02" db="EMBL/GenBank/DDBJ databases">
        <title>The genomes of Aspergillus section Nigri reveals drivers in fungal speciation.</title>
        <authorList>
            <consortium name="DOE Joint Genome Institute"/>
            <person name="Vesth T.C."/>
            <person name="Nybo J."/>
            <person name="Theobald S."/>
            <person name="Brandl J."/>
            <person name="Frisvad J.C."/>
            <person name="Nielsen K.F."/>
            <person name="Lyhne E.K."/>
            <person name="Kogle M.E."/>
            <person name="Kuo A."/>
            <person name="Riley R."/>
            <person name="Clum A."/>
            <person name="Nolan M."/>
            <person name="Lipzen A."/>
            <person name="Salamov A."/>
            <person name="Henrissat B."/>
            <person name="Wiebenga A."/>
            <person name="De vries R.P."/>
            <person name="Grigoriev I.V."/>
            <person name="Mortensen U.H."/>
            <person name="Andersen M.R."/>
            <person name="Baker S.E."/>
        </authorList>
    </citation>
    <scope>NUCLEOTIDE SEQUENCE [LARGE SCALE GENOMIC DNA]</scope>
    <source>
        <strain evidence="3 4">CBS 121057</strain>
    </source>
</reference>
<feature type="region of interest" description="Disordered" evidence="1">
    <location>
        <begin position="801"/>
        <end position="833"/>
    </location>
</feature>
<feature type="compositionally biased region" description="Polar residues" evidence="1">
    <location>
        <begin position="546"/>
        <end position="565"/>
    </location>
</feature>
<feature type="compositionally biased region" description="Polar residues" evidence="1">
    <location>
        <begin position="464"/>
        <end position="474"/>
    </location>
</feature>
<dbReference type="VEuPathDB" id="FungiDB:BO78DRAFT_390717"/>
<organism evidence="3 4">
    <name type="scientific">Aspergillus sclerotiicarbonarius (strain CBS 121057 / IBT 28362)</name>
    <dbReference type="NCBI Taxonomy" id="1448318"/>
    <lineage>
        <taxon>Eukaryota</taxon>
        <taxon>Fungi</taxon>
        <taxon>Dikarya</taxon>
        <taxon>Ascomycota</taxon>
        <taxon>Pezizomycotina</taxon>
        <taxon>Eurotiomycetes</taxon>
        <taxon>Eurotiomycetidae</taxon>
        <taxon>Eurotiales</taxon>
        <taxon>Aspergillaceae</taxon>
        <taxon>Aspergillus</taxon>
        <taxon>Aspergillus subgen. Circumdati</taxon>
    </lineage>
</organism>
<gene>
    <name evidence="3" type="ORF">BO78DRAFT_390717</name>
</gene>
<proteinExistence type="predicted"/>
<feature type="domain" description="C2H2-type" evidence="2">
    <location>
        <begin position="192"/>
        <end position="219"/>
    </location>
</feature>
<dbReference type="EMBL" id="KZ826405">
    <property type="protein sequence ID" value="PYI01847.1"/>
    <property type="molecule type" value="Genomic_DNA"/>
</dbReference>
<feature type="compositionally biased region" description="Polar residues" evidence="1">
    <location>
        <begin position="382"/>
        <end position="393"/>
    </location>
</feature>
<evidence type="ECO:0000313" key="3">
    <source>
        <dbReference type="EMBL" id="PYI01847.1"/>
    </source>
</evidence>
<dbReference type="OrthoDB" id="4501248at2759"/>
<name>A0A319DVP4_ASPSB</name>
<dbReference type="InterPro" id="IPR013087">
    <property type="entry name" value="Znf_C2H2_type"/>
</dbReference>
<feature type="region of interest" description="Disordered" evidence="1">
    <location>
        <begin position="546"/>
        <end position="568"/>
    </location>
</feature>